<evidence type="ECO:0000256" key="1">
    <source>
        <dbReference type="SAM" id="MobiDB-lite"/>
    </source>
</evidence>
<dbReference type="EMBL" id="BQNB010012652">
    <property type="protein sequence ID" value="GJT06253.1"/>
    <property type="molecule type" value="Genomic_DNA"/>
</dbReference>
<protein>
    <submittedName>
        <fullName evidence="2">Uncharacterized protein</fullName>
    </submittedName>
</protein>
<evidence type="ECO:0000313" key="3">
    <source>
        <dbReference type="Proteomes" id="UP001151760"/>
    </source>
</evidence>
<accession>A0ABQ5AXV5</accession>
<dbReference type="Proteomes" id="UP001151760">
    <property type="component" value="Unassembled WGS sequence"/>
</dbReference>
<evidence type="ECO:0000313" key="2">
    <source>
        <dbReference type="EMBL" id="GJT06253.1"/>
    </source>
</evidence>
<reference evidence="2" key="1">
    <citation type="journal article" date="2022" name="Int. J. Mol. Sci.">
        <title>Draft Genome of Tanacetum Coccineum: Genomic Comparison of Closely Related Tanacetum-Family Plants.</title>
        <authorList>
            <person name="Yamashiro T."/>
            <person name="Shiraishi A."/>
            <person name="Nakayama K."/>
            <person name="Satake H."/>
        </authorList>
    </citation>
    <scope>NUCLEOTIDE SEQUENCE</scope>
</reference>
<proteinExistence type="predicted"/>
<gene>
    <name evidence="2" type="ORF">Tco_0840715</name>
</gene>
<reference evidence="2" key="2">
    <citation type="submission" date="2022-01" db="EMBL/GenBank/DDBJ databases">
        <authorList>
            <person name="Yamashiro T."/>
            <person name="Shiraishi A."/>
            <person name="Satake H."/>
            <person name="Nakayama K."/>
        </authorList>
    </citation>
    <scope>NUCLEOTIDE SEQUENCE</scope>
</reference>
<organism evidence="2 3">
    <name type="scientific">Tanacetum coccineum</name>
    <dbReference type="NCBI Taxonomy" id="301880"/>
    <lineage>
        <taxon>Eukaryota</taxon>
        <taxon>Viridiplantae</taxon>
        <taxon>Streptophyta</taxon>
        <taxon>Embryophyta</taxon>
        <taxon>Tracheophyta</taxon>
        <taxon>Spermatophyta</taxon>
        <taxon>Magnoliopsida</taxon>
        <taxon>eudicotyledons</taxon>
        <taxon>Gunneridae</taxon>
        <taxon>Pentapetalae</taxon>
        <taxon>asterids</taxon>
        <taxon>campanulids</taxon>
        <taxon>Asterales</taxon>
        <taxon>Asteraceae</taxon>
        <taxon>Asteroideae</taxon>
        <taxon>Anthemideae</taxon>
        <taxon>Anthemidinae</taxon>
        <taxon>Tanacetum</taxon>
    </lineage>
</organism>
<comment type="caution">
    <text evidence="2">The sequence shown here is derived from an EMBL/GenBank/DDBJ whole genome shotgun (WGS) entry which is preliminary data.</text>
</comment>
<keyword evidence="3" id="KW-1185">Reference proteome</keyword>
<feature type="compositionally biased region" description="Polar residues" evidence="1">
    <location>
        <begin position="1"/>
        <end position="17"/>
    </location>
</feature>
<feature type="region of interest" description="Disordered" evidence="1">
    <location>
        <begin position="1"/>
        <end position="49"/>
    </location>
</feature>
<sequence>MFNNNNNLRTQTSSSLHNVIMEAGGKDHPLMLAPVPDATPGNDGTPQQPREEVMETYATVLEDTKKWIHAEAEAVQIILTGIDNDIYSTVDACPDAMEM</sequence>
<name>A0ABQ5AXV5_9ASTR</name>